<dbReference type="AlphaFoldDB" id="A0AAJ5NF07"/>
<keyword evidence="1" id="KW-1133">Transmembrane helix</keyword>
<proteinExistence type="predicted"/>
<feature type="transmembrane region" description="Helical" evidence="1">
    <location>
        <begin position="55"/>
        <end position="74"/>
    </location>
</feature>
<sequence length="83" mass="9440">MKKSIRLRVAVIASAFAVFNVYMHVQQLISGCVWVRGHQRCSFENSANFESWMDLDLMVTCCWVAAALVGWFAVARPEKQQDS</sequence>
<dbReference type="RefSeq" id="WP_069748301.1">
    <property type="nucleotide sequence ID" value="NZ_CADFDX010000004.1"/>
</dbReference>
<evidence type="ECO:0000313" key="2">
    <source>
        <dbReference type="EMBL" id="VBB14049.1"/>
    </source>
</evidence>
<protein>
    <submittedName>
        <fullName evidence="2">Uncharacterized protein</fullName>
    </submittedName>
</protein>
<dbReference type="GeneID" id="71056674"/>
<evidence type="ECO:0000313" key="3">
    <source>
        <dbReference type="Proteomes" id="UP000268684"/>
    </source>
</evidence>
<keyword evidence="1" id="KW-0812">Transmembrane</keyword>
<dbReference type="EMBL" id="LR025743">
    <property type="protein sequence ID" value="VBB14049.1"/>
    <property type="molecule type" value="Genomic_DNA"/>
</dbReference>
<gene>
    <name evidence="2" type="ORF">BSTAB16_4236</name>
</gene>
<organism evidence="2 3">
    <name type="scientific">Burkholderia stabilis</name>
    <dbReference type="NCBI Taxonomy" id="95485"/>
    <lineage>
        <taxon>Bacteria</taxon>
        <taxon>Pseudomonadati</taxon>
        <taxon>Pseudomonadota</taxon>
        <taxon>Betaproteobacteria</taxon>
        <taxon>Burkholderiales</taxon>
        <taxon>Burkholderiaceae</taxon>
        <taxon>Burkholderia</taxon>
        <taxon>Burkholderia cepacia complex</taxon>
    </lineage>
</organism>
<evidence type="ECO:0000256" key="1">
    <source>
        <dbReference type="SAM" id="Phobius"/>
    </source>
</evidence>
<accession>A0AAJ5NF07</accession>
<dbReference type="PROSITE" id="PS51257">
    <property type="entry name" value="PROKAR_LIPOPROTEIN"/>
    <property type="match status" value="1"/>
</dbReference>
<name>A0AAJ5NF07_9BURK</name>
<keyword evidence="3" id="KW-1185">Reference proteome</keyword>
<reference evidence="2 3" key="1">
    <citation type="submission" date="2017-11" db="EMBL/GenBank/DDBJ databases">
        <authorList>
            <person name="Seth-Smith MB H."/>
        </authorList>
    </citation>
    <scope>NUCLEOTIDE SEQUENCE [LARGE SCALE GENOMIC DNA]</scope>
    <source>
        <strain evidence="2">E</strain>
    </source>
</reference>
<dbReference type="Proteomes" id="UP000268684">
    <property type="component" value="Chromosome II"/>
</dbReference>
<dbReference type="KEGG" id="bstl:BBJ41_21290"/>
<keyword evidence="1" id="KW-0472">Membrane</keyword>